<feature type="region of interest" description="Disordered" evidence="1">
    <location>
        <begin position="217"/>
        <end position="238"/>
    </location>
</feature>
<gene>
    <name evidence="3" type="ORF">Taro_022926</name>
</gene>
<feature type="domain" description="DCD" evidence="2">
    <location>
        <begin position="66"/>
        <end position="196"/>
    </location>
</feature>
<evidence type="ECO:0000313" key="3">
    <source>
        <dbReference type="EMBL" id="MQL90322.1"/>
    </source>
</evidence>
<dbReference type="PANTHER" id="PTHR46444:SF9">
    <property type="entry name" value="DCD (DEVELOPMENT AND CELL DEATH) DOMAIN PROTEIN"/>
    <property type="match status" value="1"/>
</dbReference>
<dbReference type="Proteomes" id="UP000652761">
    <property type="component" value="Unassembled WGS sequence"/>
</dbReference>
<protein>
    <recommendedName>
        <fullName evidence="2">DCD domain-containing protein</fullName>
    </recommendedName>
</protein>
<name>A0A843UVU0_COLES</name>
<keyword evidence="4" id="KW-1185">Reference proteome</keyword>
<evidence type="ECO:0000256" key="1">
    <source>
        <dbReference type="SAM" id="MobiDB-lite"/>
    </source>
</evidence>
<evidence type="ECO:0000259" key="2">
    <source>
        <dbReference type="PROSITE" id="PS51222"/>
    </source>
</evidence>
<dbReference type="PANTHER" id="PTHR46444">
    <property type="entry name" value="DCD (DEVELOPMENT AND CELL DEATH) DOMAIN PROTEIN-RELATED"/>
    <property type="match status" value="1"/>
</dbReference>
<evidence type="ECO:0000313" key="4">
    <source>
        <dbReference type="Proteomes" id="UP000652761"/>
    </source>
</evidence>
<dbReference type="EMBL" id="NMUH01001232">
    <property type="protein sequence ID" value="MQL90322.1"/>
    <property type="molecule type" value="Genomic_DNA"/>
</dbReference>
<comment type="caution">
    <text evidence="3">The sequence shown here is derived from an EMBL/GenBank/DDBJ whole genome shotgun (WGS) entry which is preliminary data.</text>
</comment>
<organism evidence="3 4">
    <name type="scientific">Colocasia esculenta</name>
    <name type="common">Wild taro</name>
    <name type="synonym">Arum esculentum</name>
    <dbReference type="NCBI Taxonomy" id="4460"/>
    <lineage>
        <taxon>Eukaryota</taxon>
        <taxon>Viridiplantae</taxon>
        <taxon>Streptophyta</taxon>
        <taxon>Embryophyta</taxon>
        <taxon>Tracheophyta</taxon>
        <taxon>Spermatophyta</taxon>
        <taxon>Magnoliopsida</taxon>
        <taxon>Liliopsida</taxon>
        <taxon>Araceae</taxon>
        <taxon>Aroideae</taxon>
        <taxon>Colocasieae</taxon>
        <taxon>Colocasia</taxon>
    </lineage>
</organism>
<dbReference type="InterPro" id="IPR013989">
    <property type="entry name" value="Dev_and_cell_death_domain"/>
</dbReference>
<feature type="compositionally biased region" description="Basic and acidic residues" evidence="1">
    <location>
        <begin position="227"/>
        <end position="237"/>
    </location>
</feature>
<dbReference type="OrthoDB" id="1928633at2759"/>
<dbReference type="SMART" id="SM00767">
    <property type="entry name" value="DCD"/>
    <property type="match status" value="1"/>
</dbReference>
<accession>A0A843UVU0</accession>
<dbReference type="PROSITE" id="PS51222">
    <property type="entry name" value="DCD"/>
    <property type="match status" value="1"/>
</dbReference>
<proteinExistence type="predicted"/>
<dbReference type="AlphaFoldDB" id="A0A843UVU0"/>
<sequence length="880" mass="98686">MRRDARGGPEKATYPPRGTELSLFSNLFRRIRLLLPFATSTIAEAPPLLSAQGAFMGASNILEDDSFLAGGIFISNRATKKECFSRKLFGLPSVQASFVKKIKMGMILFLFEYEERKLYGVFEATSDGAMDIVPMAFSSSGKLFSAQVSFRIIWRCPPLTEGEFFDAIKENYFAPKKFHLHLSGKQVCKLLELFDSQKRCNRDYKFITELTHSRKNGGKRYQNFRSGKHEPNKESSTDLHMYSELPGTILDQFTYHNRSLQNVDNANVGMEAALQPPFSPLEQPVLPEMVNSAPRSLHALRGNIPVNPEDGSFYQQVHRMCLKRSSISSGMNNASLDQLAYSVGSLDSHPSSRFQNYHSYPDEDMLSIGGRSNLQDESSYSLPALASKDTREILSINNLQDSIGRNFQNRVSITNPQNSCHSSSPRFNDHCAPDISSLSQRNYTKHHLDVAKSLPSPANIELFAYGHCATTSQFDENSRGSRYFRIEPHEIIPSPEYEPNNLETIESSFCSNPEKALLPVPYSSGGSKYQNELSSYSHLHEDDEYYTAATSSKYHSEGQKRTSVFLRLSELKKAPAKKVERYNPDIDVSLDELVGHISSKQKYWCRMTEVPSFNKPTKRKVPEFKRTKLFPVFKNVKEASDQFVMCDDDEQLENMCQLASEPVVLSDREQSWSQKGTDGAVLPFLNFKRRSDAQSKTCGTEPSDSGKLGEKVSLVKHKRRKLLRPSFGEEDASNKVDVVQNVMEETRDLFLKEDADSNECVDTTMEASRDAEVKVGAERDQGFDDGGGIRVGFCGKKPFQVVNNEMKASHQDLLSATEDIQTTAKLSEPCTVQTGKRTANTVVVDKDNVKFSCGLIRQVESLPSGEAAESTSKVTMKLDS</sequence>
<dbReference type="Pfam" id="PF10539">
    <property type="entry name" value="Dev_Cell_Death"/>
    <property type="match status" value="1"/>
</dbReference>
<reference evidence="3" key="1">
    <citation type="submission" date="2017-07" db="EMBL/GenBank/DDBJ databases">
        <title>Taro Niue Genome Assembly and Annotation.</title>
        <authorList>
            <person name="Atibalentja N."/>
            <person name="Keating K."/>
            <person name="Fields C.J."/>
        </authorList>
    </citation>
    <scope>NUCLEOTIDE SEQUENCE</scope>
    <source>
        <strain evidence="3">Niue_2</strain>
        <tissue evidence="3">Leaf</tissue>
    </source>
</reference>